<gene>
    <name evidence="5" type="ORF">DI53_2352</name>
</gene>
<dbReference type="GO" id="GO:0005737">
    <property type="term" value="C:cytoplasm"/>
    <property type="evidence" value="ECO:0007669"/>
    <property type="project" value="TreeGrafter"/>
</dbReference>
<organism evidence="5 6">
    <name type="scientific">Sphingobacterium deserti</name>
    <dbReference type="NCBI Taxonomy" id="1229276"/>
    <lineage>
        <taxon>Bacteria</taxon>
        <taxon>Pseudomonadati</taxon>
        <taxon>Bacteroidota</taxon>
        <taxon>Sphingobacteriia</taxon>
        <taxon>Sphingobacteriales</taxon>
        <taxon>Sphingobacteriaceae</taxon>
        <taxon>Sphingobacterium</taxon>
    </lineage>
</organism>
<protein>
    <recommendedName>
        <fullName evidence="3">exo-alpha-sialidase</fullName>
        <ecNumber evidence="3">3.2.1.18</ecNumber>
    </recommendedName>
</protein>
<dbReference type="CDD" id="cd15482">
    <property type="entry name" value="Sialidase_non-viral"/>
    <property type="match status" value="1"/>
</dbReference>
<dbReference type="OrthoDB" id="7294637at2"/>
<evidence type="ECO:0000313" key="6">
    <source>
        <dbReference type="Proteomes" id="UP000031802"/>
    </source>
</evidence>
<dbReference type="PANTHER" id="PTHR10628">
    <property type="entry name" value="SIALIDASE"/>
    <property type="match status" value="1"/>
</dbReference>
<dbReference type="GO" id="GO:0016020">
    <property type="term" value="C:membrane"/>
    <property type="evidence" value="ECO:0007669"/>
    <property type="project" value="TreeGrafter"/>
</dbReference>
<dbReference type="InterPro" id="IPR011040">
    <property type="entry name" value="Sialidase"/>
</dbReference>
<dbReference type="Pfam" id="PF13859">
    <property type="entry name" value="BNR_3"/>
    <property type="match status" value="1"/>
</dbReference>
<dbReference type="eggNOG" id="COG4409">
    <property type="taxonomic scope" value="Bacteria"/>
</dbReference>
<dbReference type="InterPro" id="IPR036278">
    <property type="entry name" value="Sialidase_sf"/>
</dbReference>
<dbReference type="Proteomes" id="UP000031802">
    <property type="component" value="Unassembled WGS sequence"/>
</dbReference>
<dbReference type="STRING" id="1229276.DI53_2352"/>
<dbReference type="GO" id="GO:0006689">
    <property type="term" value="P:ganglioside catabolic process"/>
    <property type="evidence" value="ECO:0007669"/>
    <property type="project" value="TreeGrafter"/>
</dbReference>
<dbReference type="GO" id="GO:0009313">
    <property type="term" value="P:oligosaccharide catabolic process"/>
    <property type="evidence" value="ECO:0007669"/>
    <property type="project" value="TreeGrafter"/>
</dbReference>
<dbReference type="GO" id="GO:0004308">
    <property type="term" value="F:exo-alpha-sialidase activity"/>
    <property type="evidence" value="ECO:0007669"/>
    <property type="project" value="UniProtKB-EC"/>
</dbReference>
<dbReference type="SUPFAM" id="SSF50939">
    <property type="entry name" value="Sialidases"/>
    <property type="match status" value="1"/>
</dbReference>
<reference evidence="5 6" key="2">
    <citation type="journal article" date="2015" name="PLoS ONE">
        <title>Whole-Genome Optical Mapping and Finished Genome Sequence of Sphingobacterium deserti sp. nov., a New Species Isolated from the Western Desert of China.</title>
        <authorList>
            <person name="Teng C."/>
            <person name="Zhou Z."/>
            <person name="Molnar I."/>
            <person name="Li X."/>
            <person name="Tang R."/>
            <person name="Chen M."/>
            <person name="Wang L."/>
            <person name="Su S."/>
            <person name="Zhang W."/>
            <person name="Lin M."/>
        </authorList>
    </citation>
    <scope>NUCLEOTIDE SEQUENCE [LARGE SCALE GENOMIC DNA]</scope>
    <source>
        <strain evidence="6">ACCC05744</strain>
    </source>
</reference>
<dbReference type="EC" id="3.2.1.18" evidence="3"/>
<dbReference type="AlphaFoldDB" id="A0A0B8T7X7"/>
<accession>A0A0B8T7X7</accession>
<reference evidence="6" key="1">
    <citation type="submission" date="2014-04" db="EMBL/GenBank/DDBJ databases">
        <title>Whole-Genome optical mapping and complete genome sequence of Sphingobacterium deserti sp. nov., a new spaces isolated from desert in the west of China.</title>
        <authorList>
            <person name="Teng C."/>
            <person name="Zhou Z."/>
            <person name="Li X."/>
            <person name="Chen M."/>
            <person name="Lin M."/>
            <person name="Wang L."/>
            <person name="Su S."/>
            <person name="Zhang C."/>
            <person name="Zhang W."/>
        </authorList>
    </citation>
    <scope>NUCLEOTIDE SEQUENCE [LARGE SCALE GENOMIC DNA]</scope>
    <source>
        <strain evidence="6">ACCC05744</strain>
    </source>
</reference>
<dbReference type="EMBL" id="JJMU01000033">
    <property type="protein sequence ID" value="KGE13940.1"/>
    <property type="molecule type" value="Genomic_DNA"/>
</dbReference>
<keyword evidence="6" id="KW-1185">Reference proteome</keyword>
<feature type="domain" description="Sialidase" evidence="4">
    <location>
        <begin position="188"/>
        <end position="496"/>
    </location>
</feature>
<comment type="caution">
    <text evidence="5">The sequence shown here is derived from an EMBL/GenBank/DDBJ whole genome shotgun (WGS) entry which is preliminary data.</text>
</comment>
<sequence length="561" mass="62097">MNPITLILNGILLFCLLLPYTGHTQSSVPTVSATQLRVPVLIGKETVVSKIKVDKAQGARLQEVCLEVDPLLLKTEGLHIKVYYASSDKDFKEVVQSNWIRFADTFTANKGRAILKGNLPLADKNAYLYVTCTLPSRWPLQDSFTLRSAEIRIDGKRLPIEGKQDKLFFPGVAVRSHMQDSVHTSRIPGLACSNDGTLLAIFDARYESARDLQGHIDIGLHRSTDGGQTWQPMQIAMDMGTWGGLPQKYNGVSDAGILVDRKSGAIYIAATWMHGLLDDNGQWMNNLSDTSNAWNHQWRKKGSQPGYDVKQSSQFMLVKSIDDGVTWSEPVNITAMGKPADFWLWAPAPGNGITLKDGTLVFPTQGRDHTGKPFSNIAYSKDGGETWHASKAAIDTEGGTTECAVVELPDGRLMLNMRANKNKGNLKADNGRAVSTTVNLGASWTEHPSSFNALPEPTCMASLFRHDVHTDDDQTLLLFFNPDDKEKRRNLTLKVSVDDGQSWPRYLQLLLDEGSSRGYSCITSVDKDHIGILYESSQANMVFQKIPVRQLLKGQYRTVGK</sequence>
<dbReference type="PATRIC" id="fig|1229276.3.peg.2413"/>
<proteinExistence type="inferred from homology"/>
<name>A0A0B8T7X7_9SPHI</name>
<keyword evidence="5" id="KW-0378">Hydrolase</keyword>
<evidence type="ECO:0000259" key="4">
    <source>
        <dbReference type="Pfam" id="PF13859"/>
    </source>
</evidence>
<dbReference type="Gene3D" id="2.120.10.10">
    <property type="match status" value="1"/>
</dbReference>
<evidence type="ECO:0000313" key="5">
    <source>
        <dbReference type="EMBL" id="KGE13940.1"/>
    </source>
</evidence>
<comment type="catalytic activity">
    <reaction evidence="1">
        <text>Hydrolysis of alpha-(2-&gt;3)-, alpha-(2-&gt;6)-, alpha-(2-&gt;8)- glycosidic linkages of terminal sialic acid residues in oligosaccharides, glycoproteins, glycolipids, colominic acid and synthetic substrates.</text>
        <dbReference type="EC" id="3.2.1.18"/>
    </reaction>
</comment>
<dbReference type="RefSeq" id="WP_037499353.1">
    <property type="nucleotide sequence ID" value="NZ_JJMU01000033.1"/>
</dbReference>
<dbReference type="PANTHER" id="PTHR10628:SF30">
    <property type="entry name" value="EXO-ALPHA-SIALIDASE"/>
    <property type="match status" value="1"/>
</dbReference>
<comment type="similarity">
    <text evidence="2">Belongs to the glycosyl hydrolase 33 family.</text>
</comment>
<evidence type="ECO:0000256" key="1">
    <source>
        <dbReference type="ARBA" id="ARBA00000427"/>
    </source>
</evidence>
<evidence type="ECO:0000256" key="3">
    <source>
        <dbReference type="ARBA" id="ARBA00012733"/>
    </source>
</evidence>
<dbReference type="InterPro" id="IPR026856">
    <property type="entry name" value="Sialidase_fam"/>
</dbReference>
<evidence type="ECO:0000256" key="2">
    <source>
        <dbReference type="ARBA" id="ARBA00009348"/>
    </source>
</evidence>